<keyword evidence="10 18" id="KW-0949">S-adenosyl-L-methionine</keyword>
<dbReference type="GO" id="GO:0035242">
    <property type="term" value="F:protein-arginine omega-N asymmetric methyltransferase activity"/>
    <property type="evidence" value="ECO:0007669"/>
    <property type="project" value="UniProtKB-EC"/>
</dbReference>
<protein>
    <recommendedName>
        <fullName evidence="5">Histone-arginine methyltransferase CARM1</fullName>
        <ecNumber evidence="4">2.1.1.319</ecNumber>
    </recommendedName>
    <alternativeName>
        <fullName evidence="16">Coactivator-associated arginine methyltransferase 1</fullName>
    </alternativeName>
    <alternativeName>
        <fullName evidence="15">Protein arginine N-methyltransferase 4</fullName>
    </alternativeName>
</protein>
<evidence type="ECO:0000256" key="11">
    <source>
        <dbReference type="ARBA" id="ARBA00022853"/>
    </source>
</evidence>
<evidence type="ECO:0000313" key="21">
    <source>
        <dbReference type="EMBL" id="EHH29636.1"/>
    </source>
</evidence>
<keyword evidence="11" id="KW-0156">Chromatin regulator</keyword>
<comment type="catalytic activity">
    <reaction evidence="17">
        <text>L-arginyl-[protein] + 2 S-adenosyl-L-methionine = N(omega),N(omega)-dimethyl-L-arginyl-[protein] + 2 S-adenosyl-L-homocysteine + 2 H(+)</text>
        <dbReference type="Rhea" id="RHEA:48096"/>
        <dbReference type="Rhea" id="RHEA-COMP:10532"/>
        <dbReference type="Rhea" id="RHEA-COMP:11991"/>
        <dbReference type="ChEBI" id="CHEBI:15378"/>
        <dbReference type="ChEBI" id="CHEBI:29965"/>
        <dbReference type="ChEBI" id="CHEBI:57856"/>
        <dbReference type="ChEBI" id="CHEBI:59789"/>
        <dbReference type="ChEBI" id="CHEBI:61897"/>
        <dbReference type="EC" id="2.1.1.319"/>
    </reaction>
</comment>
<evidence type="ECO:0000256" key="4">
    <source>
        <dbReference type="ARBA" id="ARBA00011925"/>
    </source>
</evidence>
<dbReference type="InterPro" id="IPR025799">
    <property type="entry name" value="Arg_MeTrfase"/>
</dbReference>
<gene>
    <name evidence="21" type="ORF">EGK_10113</name>
</gene>
<comment type="subcellular location">
    <subcellularLocation>
        <location evidence="2">Chromosome</location>
    </subcellularLocation>
    <subcellularLocation>
        <location evidence="3">Cytoplasm</location>
    </subcellularLocation>
    <subcellularLocation>
        <location evidence="1">Nucleus</location>
    </subcellularLocation>
</comment>
<dbReference type="FunFam" id="2.30.29.30:FF:000461">
    <property type="entry name" value="Coactivator associated arginine methyltransferase 1"/>
    <property type="match status" value="1"/>
</dbReference>
<dbReference type="GO" id="GO:0005634">
    <property type="term" value="C:nucleus"/>
    <property type="evidence" value="ECO:0007669"/>
    <property type="project" value="UniProtKB-SubCell"/>
</dbReference>
<dbReference type="Pfam" id="PF11531">
    <property type="entry name" value="CARM1"/>
    <property type="match status" value="1"/>
</dbReference>
<evidence type="ECO:0000256" key="10">
    <source>
        <dbReference type="ARBA" id="ARBA00022691"/>
    </source>
</evidence>
<dbReference type="GO" id="GO:0005694">
    <property type="term" value="C:chromosome"/>
    <property type="evidence" value="ECO:0007669"/>
    <property type="project" value="UniProtKB-SubCell"/>
</dbReference>
<keyword evidence="13" id="KW-0804">Transcription</keyword>
<feature type="domain" description="Protein arginine N-methyltransferase" evidence="20">
    <location>
        <begin position="250"/>
        <end position="411"/>
    </location>
</feature>
<evidence type="ECO:0000256" key="1">
    <source>
        <dbReference type="ARBA" id="ARBA00004123"/>
    </source>
</evidence>
<keyword evidence="6" id="KW-0158">Chromosome</keyword>
<evidence type="ECO:0000256" key="6">
    <source>
        <dbReference type="ARBA" id="ARBA00022454"/>
    </source>
</evidence>
<feature type="compositionally biased region" description="Basic and acidic residues" evidence="19">
    <location>
        <begin position="9"/>
        <end position="20"/>
    </location>
</feature>
<dbReference type="EC" id="2.1.1.319" evidence="4"/>
<keyword evidence="12" id="KW-0805">Transcription regulation</keyword>
<dbReference type="Pfam" id="PF06325">
    <property type="entry name" value="PrmA"/>
    <property type="match status" value="1"/>
</dbReference>
<dbReference type="Gene3D" id="3.40.50.150">
    <property type="entry name" value="Vaccinia Virus protein VP39"/>
    <property type="match status" value="1"/>
</dbReference>
<dbReference type="PANTHER" id="PTHR11006:SF51">
    <property type="entry name" value="HISTONE-ARGININE METHYLTRANSFERASE CARM1"/>
    <property type="match status" value="1"/>
</dbReference>
<evidence type="ECO:0000256" key="17">
    <source>
        <dbReference type="ARBA" id="ARBA00049086"/>
    </source>
</evidence>
<feature type="non-terminal residue" evidence="21">
    <location>
        <position position="567"/>
    </location>
</feature>
<feature type="non-terminal residue" evidence="21">
    <location>
        <position position="1"/>
    </location>
</feature>
<evidence type="ECO:0000256" key="3">
    <source>
        <dbReference type="ARBA" id="ARBA00004496"/>
    </source>
</evidence>
<keyword evidence="14" id="KW-0539">Nucleus</keyword>
<dbReference type="PROSITE" id="PS51678">
    <property type="entry name" value="SAM_MT_PRMT"/>
    <property type="match status" value="1"/>
</dbReference>
<dbReference type="Proteomes" id="UP000013456">
    <property type="component" value="Chromosome 19"/>
</dbReference>
<dbReference type="AlphaFoldDB" id="G7NL14"/>
<proteinExistence type="predicted"/>
<dbReference type="PANTHER" id="PTHR11006">
    <property type="entry name" value="PROTEIN ARGININE N-METHYLTRANSFERASE"/>
    <property type="match status" value="1"/>
</dbReference>
<dbReference type="CDD" id="cd02440">
    <property type="entry name" value="AdoMet_MTases"/>
    <property type="match status" value="1"/>
</dbReference>
<dbReference type="Gene3D" id="2.30.29.30">
    <property type="entry name" value="Pleckstrin-homology domain (PH domain)/Phosphotyrosine-binding domain (PTB)"/>
    <property type="match status" value="1"/>
</dbReference>
<dbReference type="EMBL" id="CM001271">
    <property type="protein sequence ID" value="EHH29636.1"/>
    <property type="molecule type" value="Genomic_DNA"/>
</dbReference>
<keyword evidence="7" id="KW-0963">Cytoplasm</keyword>
<dbReference type="SUPFAM" id="SSF53335">
    <property type="entry name" value="S-adenosyl-L-methionine-dependent methyltransferases"/>
    <property type="match status" value="2"/>
</dbReference>
<evidence type="ECO:0000256" key="13">
    <source>
        <dbReference type="ARBA" id="ARBA00023163"/>
    </source>
</evidence>
<organism evidence="21">
    <name type="scientific">Macaca mulatta</name>
    <name type="common">Rhesus macaque</name>
    <dbReference type="NCBI Taxonomy" id="9544"/>
    <lineage>
        <taxon>Eukaryota</taxon>
        <taxon>Metazoa</taxon>
        <taxon>Chordata</taxon>
        <taxon>Craniata</taxon>
        <taxon>Vertebrata</taxon>
        <taxon>Euteleostomi</taxon>
        <taxon>Mammalia</taxon>
        <taxon>Eutheria</taxon>
        <taxon>Euarchontoglires</taxon>
        <taxon>Primates</taxon>
        <taxon>Haplorrhini</taxon>
        <taxon>Catarrhini</taxon>
        <taxon>Cercopithecidae</taxon>
        <taxon>Cercopithecinae</taxon>
        <taxon>Macaca</taxon>
    </lineage>
</organism>
<keyword evidence="8 18" id="KW-0489">Methyltransferase</keyword>
<evidence type="ECO:0000256" key="15">
    <source>
        <dbReference type="ARBA" id="ARBA00030670"/>
    </source>
</evidence>
<dbReference type="GO" id="GO:0005737">
    <property type="term" value="C:cytoplasm"/>
    <property type="evidence" value="ECO:0007669"/>
    <property type="project" value="UniProtKB-SubCell"/>
</dbReference>
<evidence type="ECO:0000256" key="2">
    <source>
        <dbReference type="ARBA" id="ARBA00004286"/>
    </source>
</evidence>
<dbReference type="FunFam" id="2.70.160.11:FF:000002">
    <property type="entry name" value="Probable histone-arginine methyltransferase CARM1"/>
    <property type="match status" value="1"/>
</dbReference>
<evidence type="ECO:0000256" key="8">
    <source>
        <dbReference type="ARBA" id="ARBA00022603"/>
    </source>
</evidence>
<evidence type="ECO:0000256" key="12">
    <source>
        <dbReference type="ARBA" id="ARBA00023015"/>
    </source>
</evidence>
<evidence type="ECO:0000256" key="19">
    <source>
        <dbReference type="SAM" id="MobiDB-lite"/>
    </source>
</evidence>
<sequence>GGTNGRQQEGVRDPGSKEGSRQGCTAHASLSSLIDEDVCVFKCSVSRETECSRVGKQSFIITLGCNSVLIQFATPNDFCSFYNILKTCRGHTLERSVFSERTEESSAVQYFQFYGYLSQQQNMMQDYVRTGTYQRAILQNHTDFKDKIVLDVGCGSGILSFFAAQAGARKIYAVEASTMAQHAEVSGPLNRRSVLLSQECRNEWMTGWEHPGLGVLMSFDSSARHCGMRHLTPAPLPAPLPGNMFPTIGDVHLAPFTDEQLYMEQFTKANFWYQPSFHGVDLSALRGAAVDEYFRQPVVDTFDIRILMAKSVKYTVNFLEAKEGDLHRIEIPFKFHMLHSGLVHGLAFWFDVAFIGSIMTVWLSTAPTEPLTHWYQVRCLFQSPLFAKAGDTLSGTCLLIANKRQSYDISIVAQVDQTGSKSSNLLDLKNPFFRYTGTTPSPPPGSHYTSPSENMWNTGSTYNLSSGMAVAGMPTAYDLSSVIASGSSVGHNNLIPLANTGIVNHTHSRMGSIMSTGIVQGSSGAQGSGGGGTSAQCLDTSQFTMGGPAISMASPMSIPTNTMHYGS</sequence>
<feature type="region of interest" description="Disordered" evidence="19">
    <location>
        <begin position="1"/>
        <end position="23"/>
    </location>
</feature>
<evidence type="ECO:0000259" key="20">
    <source>
        <dbReference type="Pfam" id="PF22528"/>
    </source>
</evidence>
<keyword evidence="9 18" id="KW-0808">Transferase</keyword>
<evidence type="ECO:0000256" key="14">
    <source>
        <dbReference type="ARBA" id="ARBA00023242"/>
    </source>
</evidence>
<dbReference type="GO" id="GO:0006325">
    <property type="term" value="P:chromatin organization"/>
    <property type="evidence" value="ECO:0007669"/>
    <property type="project" value="UniProtKB-KW"/>
</dbReference>
<accession>G7NL14</accession>
<evidence type="ECO:0000256" key="7">
    <source>
        <dbReference type="ARBA" id="ARBA00022490"/>
    </source>
</evidence>
<dbReference type="Gene3D" id="2.70.160.11">
    <property type="entry name" value="Hnrnp arginine n-methyltransferase1"/>
    <property type="match status" value="1"/>
</dbReference>
<dbReference type="GO" id="GO:0032259">
    <property type="term" value="P:methylation"/>
    <property type="evidence" value="ECO:0007669"/>
    <property type="project" value="UniProtKB-KW"/>
</dbReference>
<dbReference type="Pfam" id="PF22528">
    <property type="entry name" value="PRMT_C"/>
    <property type="match status" value="1"/>
</dbReference>
<dbReference type="InterPro" id="IPR029063">
    <property type="entry name" value="SAM-dependent_MTases_sf"/>
</dbReference>
<evidence type="ECO:0000256" key="18">
    <source>
        <dbReference type="PROSITE-ProRule" id="PRU01015"/>
    </source>
</evidence>
<name>G7NL14_MACMU</name>
<dbReference type="InterPro" id="IPR011993">
    <property type="entry name" value="PH-like_dom_sf"/>
</dbReference>
<evidence type="ECO:0000256" key="5">
    <source>
        <dbReference type="ARBA" id="ARBA00021804"/>
    </source>
</evidence>
<reference evidence="21" key="1">
    <citation type="journal article" date="2011" name="Nat. Biotechnol.">
        <title>Genome sequencing and comparison of two nonhuman primate animal models, the cynomolgus and Chinese rhesus macaques.</title>
        <authorList>
            <person name="Yan G."/>
            <person name="Zhang G."/>
            <person name="Fang X."/>
            <person name="Zhang Y."/>
            <person name="Li C."/>
            <person name="Ling F."/>
            <person name="Cooper D.N."/>
            <person name="Li Q."/>
            <person name="Li Y."/>
            <person name="van Gool A.J."/>
            <person name="Du H."/>
            <person name="Chen J."/>
            <person name="Chen R."/>
            <person name="Zhang P."/>
            <person name="Huang Z."/>
            <person name="Thompson J.R."/>
            <person name="Meng Y."/>
            <person name="Bai Y."/>
            <person name="Wang J."/>
            <person name="Zhuo M."/>
            <person name="Wang T."/>
            <person name="Huang Y."/>
            <person name="Wei L."/>
            <person name="Li J."/>
            <person name="Wang Z."/>
            <person name="Hu H."/>
            <person name="Yang P."/>
            <person name="Le L."/>
            <person name="Stenson P.D."/>
            <person name="Li B."/>
            <person name="Liu X."/>
            <person name="Ball E.V."/>
            <person name="An N."/>
            <person name="Huang Q."/>
            <person name="Zhang Y."/>
            <person name="Fan W."/>
            <person name="Zhang X."/>
            <person name="Li Y."/>
            <person name="Wang W."/>
            <person name="Katze M.G."/>
            <person name="Su B."/>
            <person name="Nielsen R."/>
            <person name="Yang H."/>
            <person name="Wang J."/>
            <person name="Wang X."/>
            <person name="Wang J."/>
        </authorList>
    </citation>
    <scope>NUCLEOTIDE SEQUENCE [LARGE SCALE GENOMIC DNA]</scope>
    <source>
        <strain evidence="21">CR-5</strain>
    </source>
</reference>
<dbReference type="InterPro" id="IPR055135">
    <property type="entry name" value="PRMT_dom"/>
</dbReference>
<evidence type="ECO:0000256" key="9">
    <source>
        <dbReference type="ARBA" id="ARBA00022679"/>
    </source>
</evidence>
<evidence type="ECO:0000256" key="16">
    <source>
        <dbReference type="ARBA" id="ARBA00033236"/>
    </source>
</evidence>